<evidence type="ECO:0000256" key="2">
    <source>
        <dbReference type="ARBA" id="ARBA00022525"/>
    </source>
</evidence>
<keyword evidence="2" id="KW-0964">Secreted</keyword>
<dbReference type="EMBL" id="JBJQND010000004">
    <property type="protein sequence ID" value="KAL3880670.1"/>
    <property type="molecule type" value="Genomic_DNA"/>
</dbReference>
<proteinExistence type="predicted"/>
<feature type="disulfide bond" evidence="5">
    <location>
        <begin position="49"/>
        <end position="137"/>
    </location>
</feature>
<keyword evidence="6" id="KW-0812">Transmembrane</keyword>
<evidence type="ECO:0000313" key="9">
    <source>
        <dbReference type="EMBL" id="KAL3880841.1"/>
    </source>
</evidence>
<feature type="transmembrane region" description="Helical" evidence="6">
    <location>
        <begin position="28"/>
        <end position="46"/>
    </location>
</feature>
<evidence type="ECO:0000256" key="6">
    <source>
        <dbReference type="SAM" id="Phobius"/>
    </source>
</evidence>
<accession>A0ABD3X3C9</accession>
<dbReference type="InterPro" id="IPR001820">
    <property type="entry name" value="TIMP"/>
</dbReference>
<protein>
    <recommendedName>
        <fullName evidence="7">NTR domain-containing protein</fullName>
    </recommendedName>
</protein>
<evidence type="ECO:0000313" key="8">
    <source>
        <dbReference type="EMBL" id="KAL3880670.1"/>
    </source>
</evidence>
<evidence type="ECO:0000256" key="5">
    <source>
        <dbReference type="PIRSR" id="PIRSR601820-3"/>
    </source>
</evidence>
<dbReference type="InterPro" id="IPR008993">
    <property type="entry name" value="TIMP-like_OB-fold"/>
</dbReference>
<evidence type="ECO:0000256" key="4">
    <source>
        <dbReference type="PIRSR" id="PIRSR601820-1"/>
    </source>
</evidence>
<keyword evidence="4" id="KW-0479">Metal-binding</keyword>
<dbReference type="Pfam" id="PF00965">
    <property type="entry name" value="TIMP"/>
    <property type="match status" value="1"/>
</dbReference>
<evidence type="ECO:0000259" key="7">
    <source>
        <dbReference type="PROSITE" id="PS50189"/>
    </source>
</evidence>
<keyword evidence="10" id="KW-1185">Reference proteome</keyword>
<dbReference type="Gene3D" id="2.40.50.120">
    <property type="match status" value="1"/>
</dbReference>
<dbReference type="PANTHER" id="PTHR11844">
    <property type="entry name" value="METALLOPROTEASE INHIBITOR"/>
    <property type="match status" value="1"/>
</dbReference>
<reference evidence="8 10" key="1">
    <citation type="submission" date="2024-11" db="EMBL/GenBank/DDBJ databases">
        <title>Chromosome-level genome assembly of the freshwater bivalve Anodonta woodiana.</title>
        <authorList>
            <person name="Chen X."/>
        </authorList>
    </citation>
    <scope>NUCLEOTIDE SEQUENCE [LARGE SCALE GENOMIC DNA]</scope>
    <source>
        <strain evidence="8">MN2024</strain>
        <tissue evidence="8">Gills</tissue>
    </source>
</reference>
<keyword evidence="6" id="KW-0472">Membrane</keyword>
<feature type="binding site" evidence="4">
    <location>
        <position position="49"/>
    </location>
    <ligand>
        <name>Zn(2+)</name>
        <dbReference type="ChEBI" id="CHEBI:29105"/>
        <note>ligand shared with metalloproteinase partner</note>
    </ligand>
</feature>
<name>A0ABD3X3C9_SINWO</name>
<sequence length="199" mass="22424">MSELSTTAFILYEIPETNVKEDLFAMEGHVFALQMLLMLLGIAYIASACSCEKRTFDSYFCDSNSSVIKAKVISAENVSQDGKPLTNKRKVNDSIMMNEIRTKYVMRLERTFQTGSNEISTFKSSFKMIALRSASRCGFVLDTNTDYLLSGNTDLRRKFSTNLCNVIIRWDEVTLSMLDLLKGLRAPICENTSNSTVKV</sequence>
<evidence type="ECO:0000256" key="1">
    <source>
        <dbReference type="ARBA" id="ARBA00004613"/>
    </source>
</evidence>
<dbReference type="GO" id="GO:0005576">
    <property type="term" value="C:extracellular region"/>
    <property type="evidence" value="ECO:0007669"/>
    <property type="project" value="UniProtKB-SubCell"/>
</dbReference>
<keyword evidence="3 5" id="KW-1015">Disulfide bond</keyword>
<gene>
    <name evidence="8" type="ORF">ACJMK2_032892</name>
    <name evidence="9" type="ORF">ACJMK2_033047</name>
</gene>
<dbReference type="Proteomes" id="UP001634394">
    <property type="component" value="Unassembled WGS sequence"/>
</dbReference>
<dbReference type="InterPro" id="IPR001134">
    <property type="entry name" value="Netrin_domain"/>
</dbReference>
<dbReference type="PROSITE" id="PS50189">
    <property type="entry name" value="NTR"/>
    <property type="match status" value="1"/>
</dbReference>
<feature type="disulfide bond" evidence="5">
    <location>
        <begin position="51"/>
        <end position="164"/>
    </location>
</feature>
<dbReference type="SUPFAM" id="SSF50242">
    <property type="entry name" value="TIMP-like"/>
    <property type="match status" value="1"/>
</dbReference>
<comment type="subcellular location">
    <subcellularLocation>
        <location evidence="1">Secreted</location>
    </subcellularLocation>
</comment>
<evidence type="ECO:0000313" key="10">
    <source>
        <dbReference type="Proteomes" id="UP001634394"/>
    </source>
</evidence>
<keyword evidence="6" id="KW-1133">Transmembrane helix</keyword>
<feature type="domain" description="NTR" evidence="7">
    <location>
        <begin position="49"/>
        <end position="189"/>
    </location>
</feature>
<evidence type="ECO:0000256" key="3">
    <source>
        <dbReference type="ARBA" id="ARBA00023157"/>
    </source>
</evidence>
<organism evidence="8 10">
    <name type="scientific">Sinanodonta woodiana</name>
    <name type="common">Chinese pond mussel</name>
    <name type="synonym">Anodonta woodiana</name>
    <dbReference type="NCBI Taxonomy" id="1069815"/>
    <lineage>
        <taxon>Eukaryota</taxon>
        <taxon>Metazoa</taxon>
        <taxon>Spiralia</taxon>
        <taxon>Lophotrochozoa</taxon>
        <taxon>Mollusca</taxon>
        <taxon>Bivalvia</taxon>
        <taxon>Autobranchia</taxon>
        <taxon>Heteroconchia</taxon>
        <taxon>Palaeoheterodonta</taxon>
        <taxon>Unionida</taxon>
        <taxon>Unionoidea</taxon>
        <taxon>Unionidae</taxon>
        <taxon>Unioninae</taxon>
        <taxon>Sinanodonta</taxon>
    </lineage>
</organism>
<comment type="caution">
    <text evidence="8">The sequence shown here is derived from an EMBL/GenBank/DDBJ whole genome shotgun (WGS) entry which is preliminary data.</text>
</comment>
<dbReference type="PANTHER" id="PTHR11844:SF33">
    <property type="entry name" value="TISSUE INHIBITOR OF METALLOPROTEINASE"/>
    <property type="match status" value="1"/>
</dbReference>
<dbReference type="EMBL" id="JBJQND010000004">
    <property type="protein sequence ID" value="KAL3880841.1"/>
    <property type="molecule type" value="Genomic_DNA"/>
</dbReference>
<keyword evidence="4" id="KW-0862">Zinc</keyword>
<dbReference type="AlphaFoldDB" id="A0ABD3X3C9"/>